<comment type="caution">
    <text evidence="1">The sequence shown here is derived from an EMBL/GenBank/DDBJ whole genome shotgun (WGS) entry which is preliminary data.</text>
</comment>
<reference evidence="1 2" key="1">
    <citation type="submission" date="2018-10" db="EMBL/GenBank/DDBJ databases">
        <title>Aeromicrobium sp. 9W16Y-2 whole genome shotgun sequence.</title>
        <authorList>
            <person name="Li F."/>
        </authorList>
    </citation>
    <scope>NUCLEOTIDE SEQUENCE [LARGE SCALE GENOMIC DNA]</scope>
    <source>
        <strain evidence="1 2">9W16Y-2</strain>
    </source>
</reference>
<evidence type="ECO:0000313" key="1">
    <source>
        <dbReference type="EMBL" id="RLV56889.1"/>
    </source>
</evidence>
<keyword evidence="2" id="KW-1185">Reference proteome</keyword>
<proteinExistence type="predicted"/>
<dbReference type="EMBL" id="RDBF01000002">
    <property type="protein sequence ID" value="RLV56889.1"/>
    <property type="molecule type" value="Genomic_DNA"/>
</dbReference>
<dbReference type="Pfam" id="PF16264">
    <property type="entry name" value="SatD"/>
    <property type="match status" value="1"/>
</dbReference>
<protein>
    <recommendedName>
        <fullName evidence="3">RNA polymerase subunit sigma-70</fullName>
    </recommendedName>
</protein>
<dbReference type="RefSeq" id="WP_121793190.1">
    <property type="nucleotide sequence ID" value="NZ_RDBF01000002.1"/>
</dbReference>
<dbReference type="Proteomes" id="UP000282515">
    <property type="component" value="Unassembled WGS sequence"/>
</dbReference>
<evidence type="ECO:0000313" key="2">
    <source>
        <dbReference type="Proteomes" id="UP000282515"/>
    </source>
</evidence>
<name>A0A3L8PPY5_9ACTN</name>
<evidence type="ECO:0008006" key="3">
    <source>
        <dbReference type="Google" id="ProtNLM"/>
    </source>
</evidence>
<sequence>MAVALIGDLVNSRGWDDRAALHRALLAACDAADQRIPGAEQPPEPTIGDEFQAVYADLADAVDAVLVLRLALPHPADCRVGIGVGDVAVVGATSYGLTQDGSAWWAAREALESLEASERRVPGVRTRVHWAEERQKEEYVNGYAACRDHIVSGFDARQRRLALGALDGRTQTELADEEGITRSAVSQSLRRSGALVLKELWTRS</sequence>
<dbReference type="AlphaFoldDB" id="A0A3L8PPY5"/>
<accession>A0A3L8PPY5</accession>
<organism evidence="1 2">
    <name type="scientific">Aeromicrobium phragmitis</name>
    <dbReference type="NCBI Taxonomy" id="2478914"/>
    <lineage>
        <taxon>Bacteria</taxon>
        <taxon>Bacillati</taxon>
        <taxon>Actinomycetota</taxon>
        <taxon>Actinomycetes</taxon>
        <taxon>Propionibacteriales</taxon>
        <taxon>Nocardioidaceae</taxon>
        <taxon>Aeromicrobium</taxon>
    </lineage>
</organism>
<dbReference type="InterPro" id="IPR032580">
    <property type="entry name" value="SatD"/>
</dbReference>
<dbReference type="OrthoDB" id="4711815at2"/>
<gene>
    <name evidence="1" type="ORF">D9V41_03725</name>
</gene>